<dbReference type="Proteomes" id="UP000299102">
    <property type="component" value="Unassembled WGS sequence"/>
</dbReference>
<organism evidence="1 2">
    <name type="scientific">Eumeta variegata</name>
    <name type="common">Bagworm moth</name>
    <name type="synonym">Eumeta japonica</name>
    <dbReference type="NCBI Taxonomy" id="151549"/>
    <lineage>
        <taxon>Eukaryota</taxon>
        <taxon>Metazoa</taxon>
        <taxon>Ecdysozoa</taxon>
        <taxon>Arthropoda</taxon>
        <taxon>Hexapoda</taxon>
        <taxon>Insecta</taxon>
        <taxon>Pterygota</taxon>
        <taxon>Neoptera</taxon>
        <taxon>Endopterygota</taxon>
        <taxon>Lepidoptera</taxon>
        <taxon>Glossata</taxon>
        <taxon>Ditrysia</taxon>
        <taxon>Tineoidea</taxon>
        <taxon>Psychidae</taxon>
        <taxon>Oiketicinae</taxon>
        <taxon>Eumeta</taxon>
    </lineage>
</organism>
<evidence type="ECO:0000313" key="1">
    <source>
        <dbReference type="EMBL" id="GBP82220.1"/>
    </source>
</evidence>
<dbReference type="EMBL" id="BGZK01001554">
    <property type="protein sequence ID" value="GBP82220.1"/>
    <property type="molecule type" value="Genomic_DNA"/>
</dbReference>
<reference evidence="1 2" key="1">
    <citation type="journal article" date="2019" name="Commun. Biol.">
        <title>The bagworm genome reveals a unique fibroin gene that provides high tensile strength.</title>
        <authorList>
            <person name="Kono N."/>
            <person name="Nakamura H."/>
            <person name="Ohtoshi R."/>
            <person name="Tomita M."/>
            <person name="Numata K."/>
            <person name="Arakawa K."/>
        </authorList>
    </citation>
    <scope>NUCLEOTIDE SEQUENCE [LARGE SCALE GENOMIC DNA]</scope>
</reference>
<proteinExistence type="predicted"/>
<protein>
    <submittedName>
        <fullName evidence="1">Uncharacterized protein</fullName>
    </submittedName>
</protein>
<keyword evidence="2" id="KW-1185">Reference proteome</keyword>
<sequence length="79" mass="9046">MKVRKTYENEKALRNDSFVRNAEYPRVVASSQCLPDYIEVTVATHVTSCICDKVRDQPAERKRRRGQHTCASCRHAGHA</sequence>
<comment type="caution">
    <text evidence="1">The sequence shown here is derived from an EMBL/GenBank/DDBJ whole genome shotgun (WGS) entry which is preliminary data.</text>
</comment>
<dbReference type="AlphaFoldDB" id="A0A4C1Z3Q5"/>
<evidence type="ECO:0000313" key="2">
    <source>
        <dbReference type="Proteomes" id="UP000299102"/>
    </source>
</evidence>
<name>A0A4C1Z3Q5_EUMVA</name>
<gene>
    <name evidence="1" type="ORF">EVAR_103669_1</name>
</gene>
<accession>A0A4C1Z3Q5</accession>